<protein>
    <recommendedName>
        <fullName evidence="2">Adenylyltransferase AadA C-terminal domain-containing protein</fullName>
    </recommendedName>
</protein>
<proteinExistence type="predicted"/>
<accession>A0A250IHX7</accession>
<dbReference type="KEGG" id="mbd:MEBOL_004223"/>
<evidence type="ECO:0000313" key="4">
    <source>
        <dbReference type="Proteomes" id="UP000217289"/>
    </source>
</evidence>
<dbReference type="SUPFAM" id="SSF81301">
    <property type="entry name" value="Nucleotidyltransferase"/>
    <property type="match status" value="1"/>
</dbReference>
<evidence type="ECO:0000313" key="3">
    <source>
        <dbReference type="EMBL" id="ATB30761.1"/>
    </source>
</evidence>
<dbReference type="Proteomes" id="UP000217289">
    <property type="component" value="Chromosome"/>
</dbReference>
<feature type="domain" description="Adenylyltransferase AadA C-terminal" evidence="2">
    <location>
        <begin position="156"/>
        <end position="249"/>
    </location>
</feature>
<keyword evidence="4" id="KW-1185">Reference proteome</keyword>
<dbReference type="Pfam" id="PF13427">
    <property type="entry name" value="AadA_C"/>
    <property type="match status" value="1"/>
</dbReference>
<dbReference type="AlphaFoldDB" id="A0A250IHX7"/>
<dbReference type="InterPro" id="IPR025184">
    <property type="entry name" value="AadA_C"/>
</dbReference>
<name>A0A250IHX7_9BACT</name>
<evidence type="ECO:0000259" key="2">
    <source>
        <dbReference type="Pfam" id="PF13427"/>
    </source>
</evidence>
<reference evidence="3 4" key="1">
    <citation type="submission" date="2017-06" db="EMBL/GenBank/DDBJ databases">
        <authorList>
            <person name="Kim H.J."/>
            <person name="Triplett B.A."/>
        </authorList>
    </citation>
    <scope>NUCLEOTIDE SEQUENCE [LARGE SCALE GENOMIC DNA]</scope>
    <source>
        <strain evidence="3 4">DSM 14713</strain>
    </source>
</reference>
<gene>
    <name evidence="3" type="ORF">MEBOL_004223</name>
</gene>
<dbReference type="GO" id="GO:0016740">
    <property type="term" value="F:transferase activity"/>
    <property type="evidence" value="ECO:0007669"/>
    <property type="project" value="UniProtKB-KW"/>
</dbReference>
<dbReference type="InterPro" id="IPR043519">
    <property type="entry name" value="NT_sf"/>
</dbReference>
<evidence type="ECO:0000256" key="1">
    <source>
        <dbReference type="ARBA" id="ARBA00022679"/>
    </source>
</evidence>
<keyword evidence="1" id="KW-0808">Transferase</keyword>
<organism evidence="3 4">
    <name type="scientific">Melittangium boletus DSM 14713</name>
    <dbReference type="NCBI Taxonomy" id="1294270"/>
    <lineage>
        <taxon>Bacteria</taxon>
        <taxon>Pseudomonadati</taxon>
        <taxon>Myxococcota</taxon>
        <taxon>Myxococcia</taxon>
        <taxon>Myxococcales</taxon>
        <taxon>Cystobacterineae</taxon>
        <taxon>Archangiaceae</taxon>
        <taxon>Melittangium</taxon>
    </lineage>
</organism>
<sequence>MAPPYESHMPVAPEVARYAEAVVSRLQSLLGDSLLGAYLIGSGSLGGYEPGSSDIDIIAVCAAPVALHVKQAIAQALDHRVLPCPARGLEFVLYSKGAVSEPERSPRFELNFNTGAGMTYRFSPGPENEPAHWYVIDLDIAREHAVPLAGPPARELLARQPRAWVLGAIRDSLAWHAREEPVSPNNVLNACRAWRHAEEGVWCTKREAAAWARTRLEDPSLIDAALERRRGLPGPGLDAEAVRALVRRVQDAVERA</sequence>
<dbReference type="EMBL" id="CP022163">
    <property type="protein sequence ID" value="ATB30761.1"/>
    <property type="molecule type" value="Genomic_DNA"/>
</dbReference>